<evidence type="ECO:0000256" key="9">
    <source>
        <dbReference type="ARBA" id="ARBA00022741"/>
    </source>
</evidence>
<keyword evidence="21" id="KW-1133">Transmembrane helix</keyword>
<dbReference type="Gene3D" id="1.10.287.130">
    <property type="match status" value="1"/>
</dbReference>
<protein>
    <recommendedName>
        <fullName evidence="19">Signal transduction histidine-protein kinase/phosphatase MprB</fullName>
        <ecNumber evidence="5">2.7.13.3</ecNumber>
    </recommendedName>
    <alternativeName>
        <fullName evidence="20">Mycobacterial persistence regulator B</fullName>
    </alternativeName>
</protein>
<evidence type="ECO:0000256" key="10">
    <source>
        <dbReference type="ARBA" id="ARBA00022777"/>
    </source>
</evidence>
<evidence type="ECO:0000256" key="18">
    <source>
        <dbReference type="ARBA" id="ARBA00023211"/>
    </source>
</evidence>
<comment type="caution">
    <text evidence="24">The sequence shown here is derived from an EMBL/GenBank/DDBJ whole genome shotgun (WGS) entry which is preliminary data.</text>
</comment>
<dbReference type="GO" id="GO:0004721">
    <property type="term" value="F:phosphoprotein phosphatase activity"/>
    <property type="evidence" value="ECO:0007669"/>
    <property type="project" value="UniProtKB-KW"/>
</dbReference>
<evidence type="ECO:0000313" key="25">
    <source>
        <dbReference type="Proteomes" id="UP000292858"/>
    </source>
</evidence>
<dbReference type="InterPro" id="IPR003594">
    <property type="entry name" value="HATPase_dom"/>
</dbReference>
<evidence type="ECO:0000256" key="4">
    <source>
        <dbReference type="ARBA" id="ARBA00004651"/>
    </source>
</evidence>
<evidence type="ECO:0000256" key="12">
    <source>
        <dbReference type="ARBA" id="ARBA00022840"/>
    </source>
</evidence>
<keyword evidence="14" id="KW-0904">Protein phosphatase</keyword>
<dbReference type="PANTHER" id="PTHR44936:SF9">
    <property type="entry name" value="SENSOR PROTEIN CREC"/>
    <property type="match status" value="1"/>
</dbReference>
<dbReference type="EMBL" id="SIJL01000004">
    <property type="protein sequence ID" value="TBH21067.1"/>
    <property type="molecule type" value="Genomic_DNA"/>
</dbReference>
<dbReference type="SUPFAM" id="SSF55874">
    <property type="entry name" value="ATPase domain of HSP90 chaperone/DNA topoisomerase II/histidine kinase"/>
    <property type="match status" value="1"/>
</dbReference>
<evidence type="ECO:0000256" key="2">
    <source>
        <dbReference type="ARBA" id="ARBA00001936"/>
    </source>
</evidence>
<keyword evidence="16" id="KW-0346">Stress response</keyword>
<comment type="cofactor">
    <cofactor evidence="3">
        <name>Mg(2+)</name>
        <dbReference type="ChEBI" id="CHEBI:18420"/>
    </cofactor>
</comment>
<evidence type="ECO:0000259" key="23">
    <source>
        <dbReference type="PROSITE" id="PS50885"/>
    </source>
</evidence>
<evidence type="ECO:0000256" key="15">
    <source>
        <dbReference type="ARBA" id="ARBA00023012"/>
    </source>
</evidence>
<dbReference type="InterPro" id="IPR003660">
    <property type="entry name" value="HAMP_dom"/>
</dbReference>
<proteinExistence type="predicted"/>
<keyword evidence="21" id="KW-0472">Membrane</keyword>
<keyword evidence="9" id="KW-0547">Nucleotide-binding</keyword>
<dbReference type="OrthoDB" id="29845at2"/>
<dbReference type="SMART" id="SM00304">
    <property type="entry name" value="HAMP"/>
    <property type="match status" value="1"/>
</dbReference>
<keyword evidence="13" id="KW-0460">Magnesium</keyword>
<dbReference type="InterPro" id="IPR003661">
    <property type="entry name" value="HisK_dim/P_dom"/>
</dbReference>
<dbReference type="EC" id="2.7.13.3" evidence="5"/>
<evidence type="ECO:0000256" key="16">
    <source>
        <dbReference type="ARBA" id="ARBA00023016"/>
    </source>
</evidence>
<dbReference type="CDD" id="cd06225">
    <property type="entry name" value="HAMP"/>
    <property type="match status" value="1"/>
</dbReference>
<dbReference type="GO" id="GO:0005524">
    <property type="term" value="F:ATP binding"/>
    <property type="evidence" value="ECO:0007669"/>
    <property type="project" value="UniProtKB-KW"/>
</dbReference>
<dbReference type="AlphaFoldDB" id="A0A4Q9B887"/>
<dbReference type="GO" id="GO:0005886">
    <property type="term" value="C:plasma membrane"/>
    <property type="evidence" value="ECO:0007669"/>
    <property type="project" value="UniProtKB-SubCell"/>
</dbReference>
<comment type="subcellular location">
    <subcellularLocation>
        <location evidence="4">Cell membrane</location>
        <topology evidence="4">Multi-pass membrane protein</topology>
    </subcellularLocation>
</comment>
<sequence length="405" mass="44143">MALGFRSRLLLGVGLVVALSALAQLGLGYLALLRASETVARRELLLFAQTLYQALEFNGPLPTLHPERSAPLLAFVGGRARLSREGRAYLHYGGPFPEGGGWIRAAWALPQGYALEVALPAPSLGYALTASFLALPLALGLALGITFLLLQGLLRPLRDLARAAEALSQERFPEPVPIPLGRDELSSLAVSFNRMVRAVQGFLERERAFTRHAAHELRTPVAALRSQVEALEQGLLPPKQVLPRLKAQIGRLEALLEGLLALARGELVRERVDLKAHLLELARQWPGVLLRLEGEGKVWGAAELLRRVLFNLLENAFRHGRPPVEVRLWEEGPWVALSVRDHGAGVPEDLEAELGTPFRKGASSSGSGLGLALVRRSVERMGGTVEWGNAQPGWRVVLRLPKEVP</sequence>
<evidence type="ECO:0000256" key="7">
    <source>
        <dbReference type="ARBA" id="ARBA00022553"/>
    </source>
</evidence>
<dbReference type="CDD" id="cd00082">
    <property type="entry name" value="HisKA"/>
    <property type="match status" value="1"/>
</dbReference>
<evidence type="ECO:0000256" key="5">
    <source>
        <dbReference type="ARBA" id="ARBA00012438"/>
    </source>
</evidence>
<keyword evidence="6" id="KW-1003">Cell membrane</keyword>
<comment type="catalytic activity">
    <reaction evidence="1">
        <text>ATP + protein L-histidine = ADP + protein N-phospho-L-histidine.</text>
        <dbReference type="EC" id="2.7.13.3"/>
    </reaction>
</comment>
<dbReference type="SMART" id="SM00388">
    <property type="entry name" value="HisKA"/>
    <property type="match status" value="1"/>
</dbReference>
<evidence type="ECO:0000256" key="8">
    <source>
        <dbReference type="ARBA" id="ARBA00022679"/>
    </source>
</evidence>
<feature type="domain" description="Histidine kinase" evidence="22">
    <location>
        <begin position="212"/>
        <end position="404"/>
    </location>
</feature>
<keyword evidence="18" id="KW-0464">Manganese</keyword>
<evidence type="ECO:0000256" key="11">
    <source>
        <dbReference type="ARBA" id="ARBA00022801"/>
    </source>
</evidence>
<dbReference type="PROSITE" id="PS50885">
    <property type="entry name" value="HAMP"/>
    <property type="match status" value="1"/>
</dbReference>
<evidence type="ECO:0000256" key="3">
    <source>
        <dbReference type="ARBA" id="ARBA00001946"/>
    </source>
</evidence>
<evidence type="ECO:0000256" key="21">
    <source>
        <dbReference type="SAM" id="Phobius"/>
    </source>
</evidence>
<keyword evidence="8" id="KW-0808">Transferase</keyword>
<dbReference type="InterPro" id="IPR050980">
    <property type="entry name" value="2C_sensor_his_kinase"/>
</dbReference>
<dbReference type="Pfam" id="PF02518">
    <property type="entry name" value="HATPase_c"/>
    <property type="match status" value="1"/>
</dbReference>
<dbReference type="Gene3D" id="6.10.340.10">
    <property type="match status" value="1"/>
</dbReference>
<dbReference type="Pfam" id="PF00512">
    <property type="entry name" value="HisKA"/>
    <property type="match status" value="1"/>
</dbReference>
<evidence type="ECO:0000259" key="22">
    <source>
        <dbReference type="PROSITE" id="PS50109"/>
    </source>
</evidence>
<evidence type="ECO:0000256" key="19">
    <source>
        <dbReference type="ARBA" id="ARBA00040454"/>
    </source>
</evidence>
<dbReference type="InterPro" id="IPR036097">
    <property type="entry name" value="HisK_dim/P_sf"/>
</dbReference>
<keyword evidence="10 24" id="KW-0418">Kinase</keyword>
<name>A0A4Q9B887_9DEIN</name>
<accession>A0A4Q9B887</accession>
<dbReference type="PANTHER" id="PTHR44936">
    <property type="entry name" value="SENSOR PROTEIN CREC"/>
    <property type="match status" value="1"/>
</dbReference>
<dbReference type="SUPFAM" id="SSF158472">
    <property type="entry name" value="HAMP domain-like"/>
    <property type="match status" value="1"/>
</dbReference>
<dbReference type="RefSeq" id="WP_130841083.1">
    <property type="nucleotide sequence ID" value="NZ_SIJL01000004.1"/>
</dbReference>
<keyword evidence="15" id="KW-0902">Two-component regulatory system</keyword>
<gene>
    <name evidence="24" type="ORF">ETP66_04650</name>
</gene>
<keyword evidence="12" id="KW-0067">ATP-binding</keyword>
<keyword evidence="7" id="KW-0597">Phosphoprotein</keyword>
<keyword evidence="11" id="KW-0378">Hydrolase</keyword>
<dbReference type="GO" id="GO:0000155">
    <property type="term" value="F:phosphorelay sensor kinase activity"/>
    <property type="evidence" value="ECO:0007669"/>
    <property type="project" value="InterPro"/>
</dbReference>
<dbReference type="InterPro" id="IPR005467">
    <property type="entry name" value="His_kinase_dom"/>
</dbReference>
<dbReference type="InterPro" id="IPR036890">
    <property type="entry name" value="HATPase_C_sf"/>
</dbReference>
<keyword evidence="25" id="KW-1185">Reference proteome</keyword>
<evidence type="ECO:0000256" key="20">
    <source>
        <dbReference type="ARBA" id="ARBA00041776"/>
    </source>
</evidence>
<evidence type="ECO:0000256" key="14">
    <source>
        <dbReference type="ARBA" id="ARBA00022912"/>
    </source>
</evidence>
<evidence type="ECO:0000256" key="17">
    <source>
        <dbReference type="ARBA" id="ARBA00023026"/>
    </source>
</evidence>
<dbReference type="PRINTS" id="PR00344">
    <property type="entry name" value="BCTRLSENSOR"/>
</dbReference>
<keyword evidence="21" id="KW-0812">Transmembrane</keyword>
<dbReference type="Pfam" id="PF00672">
    <property type="entry name" value="HAMP"/>
    <property type="match status" value="1"/>
</dbReference>
<evidence type="ECO:0000256" key="1">
    <source>
        <dbReference type="ARBA" id="ARBA00000085"/>
    </source>
</evidence>
<keyword evidence="17" id="KW-0843">Virulence</keyword>
<comment type="cofactor">
    <cofactor evidence="2">
        <name>Mn(2+)</name>
        <dbReference type="ChEBI" id="CHEBI:29035"/>
    </cofactor>
</comment>
<feature type="transmembrane region" description="Helical" evidence="21">
    <location>
        <begin position="124"/>
        <end position="150"/>
    </location>
</feature>
<dbReference type="PROSITE" id="PS50109">
    <property type="entry name" value="HIS_KIN"/>
    <property type="match status" value="1"/>
</dbReference>
<dbReference type="SUPFAM" id="SSF47384">
    <property type="entry name" value="Homodimeric domain of signal transducing histidine kinase"/>
    <property type="match status" value="1"/>
</dbReference>
<dbReference type="Gene3D" id="3.30.565.10">
    <property type="entry name" value="Histidine kinase-like ATPase, C-terminal domain"/>
    <property type="match status" value="1"/>
</dbReference>
<evidence type="ECO:0000256" key="13">
    <source>
        <dbReference type="ARBA" id="ARBA00022842"/>
    </source>
</evidence>
<reference evidence="24 25" key="1">
    <citation type="submission" date="2019-02" db="EMBL/GenBank/DDBJ databases">
        <title>Thermus sp. a novel from hot spring.</title>
        <authorList>
            <person name="Zhao Z."/>
        </authorList>
    </citation>
    <scope>NUCLEOTIDE SEQUENCE [LARGE SCALE GENOMIC DNA]</scope>
    <source>
        <strain evidence="24 25">CFH 72773T</strain>
    </source>
</reference>
<evidence type="ECO:0000313" key="24">
    <source>
        <dbReference type="EMBL" id="TBH21067.1"/>
    </source>
</evidence>
<dbReference type="Proteomes" id="UP000292858">
    <property type="component" value="Unassembled WGS sequence"/>
</dbReference>
<dbReference type="InterPro" id="IPR004358">
    <property type="entry name" value="Sig_transdc_His_kin-like_C"/>
</dbReference>
<evidence type="ECO:0000256" key="6">
    <source>
        <dbReference type="ARBA" id="ARBA00022475"/>
    </source>
</evidence>
<dbReference type="SMART" id="SM00387">
    <property type="entry name" value="HATPase_c"/>
    <property type="match status" value="1"/>
</dbReference>
<feature type="domain" description="HAMP" evidence="23">
    <location>
        <begin position="151"/>
        <end position="204"/>
    </location>
</feature>
<organism evidence="24 25">
    <name type="scientific">Thermus thermamylovorans</name>
    <dbReference type="NCBI Taxonomy" id="2509362"/>
    <lineage>
        <taxon>Bacteria</taxon>
        <taxon>Thermotogati</taxon>
        <taxon>Deinococcota</taxon>
        <taxon>Deinococci</taxon>
        <taxon>Thermales</taxon>
        <taxon>Thermaceae</taxon>
        <taxon>Thermus</taxon>
    </lineage>
</organism>